<keyword evidence="2 7" id="KW-0349">Heme</keyword>
<evidence type="ECO:0000256" key="2">
    <source>
        <dbReference type="ARBA" id="ARBA00022617"/>
    </source>
</evidence>
<evidence type="ECO:0000256" key="1">
    <source>
        <dbReference type="ARBA" id="ARBA00010617"/>
    </source>
</evidence>
<dbReference type="InterPro" id="IPR036396">
    <property type="entry name" value="Cyt_P450_sf"/>
</dbReference>
<dbReference type="InterPro" id="IPR002397">
    <property type="entry name" value="Cyt_P450_B"/>
</dbReference>
<accession>A0ABU5XG47</accession>
<evidence type="ECO:0000256" key="4">
    <source>
        <dbReference type="ARBA" id="ARBA00023002"/>
    </source>
</evidence>
<dbReference type="CDD" id="cd20629">
    <property type="entry name" value="P450_pinF1-like"/>
    <property type="match status" value="1"/>
</dbReference>
<evidence type="ECO:0000256" key="7">
    <source>
        <dbReference type="RuleBase" id="RU000461"/>
    </source>
</evidence>
<dbReference type="EMBL" id="JAYJJR010000004">
    <property type="protein sequence ID" value="MEB3021133.1"/>
    <property type="molecule type" value="Genomic_DNA"/>
</dbReference>
<dbReference type="Proteomes" id="UP001299596">
    <property type="component" value="Unassembled WGS sequence"/>
</dbReference>
<dbReference type="PANTHER" id="PTHR46696:SF3">
    <property type="entry name" value="PULCHERRIMINIC ACID SYNTHASE"/>
    <property type="match status" value="1"/>
</dbReference>
<evidence type="ECO:0000313" key="8">
    <source>
        <dbReference type="EMBL" id="MEB3021133.1"/>
    </source>
</evidence>
<dbReference type="SUPFAM" id="SSF48264">
    <property type="entry name" value="Cytochrome P450"/>
    <property type="match status" value="1"/>
</dbReference>
<dbReference type="InterPro" id="IPR017972">
    <property type="entry name" value="Cyt_P450_CS"/>
</dbReference>
<proteinExistence type="inferred from homology"/>
<comment type="similarity">
    <text evidence="1 7">Belongs to the cytochrome P450 family.</text>
</comment>
<organism evidence="8 9">
    <name type="scientific">[Mycobacterium] crassicus</name>
    <dbReference type="NCBI Taxonomy" id="2872309"/>
    <lineage>
        <taxon>Bacteria</taxon>
        <taxon>Bacillati</taxon>
        <taxon>Actinomycetota</taxon>
        <taxon>Actinomycetes</taxon>
        <taxon>Mycobacteriales</taxon>
        <taxon>Mycobacteriaceae</taxon>
        <taxon>Mycolicibacter</taxon>
    </lineage>
</organism>
<dbReference type="RefSeq" id="WP_225406669.1">
    <property type="nucleotide sequence ID" value="NZ_JAYJJR010000004.1"/>
</dbReference>
<evidence type="ECO:0000256" key="6">
    <source>
        <dbReference type="ARBA" id="ARBA00023033"/>
    </source>
</evidence>
<name>A0ABU5XG47_9MYCO</name>
<sequence>MQLFDDLEDFGAFDDVVSGDVRDPYTELARLRREEPVQRIDISGMPHEESKPVFMVYRHEDVIKMLRDNETFSSAIIIDTFGDVLGKQVMLGMDEPAHGRHRALVSKAFSPRAVAGWEHELVIPVANLLIDRFVERGHADLVKEFNFEYPTRIIARILGLPEGDYEQFQRWSISLLSFTINPERGRAASLALRDYFTPILAARRADPRNDLISRLAGAEIDGQKLSDEEIFSFLRLLLPAGIETTYRSLGNLLFALLTHTDQLDAVRADRSLLPQAIEEGVRWDAPLLTITRVAACDTELGGVAIPAGSAVMPMLGAANRQDDRYPNPNLFDIFRESKVHASWGHGAHVCLGSHLARMEMRDALGLMFDRLPNLRLDPDGGDPHIRGQVFRSPTSLPVLFDAP</sequence>
<evidence type="ECO:0000256" key="5">
    <source>
        <dbReference type="ARBA" id="ARBA00023004"/>
    </source>
</evidence>
<keyword evidence="6 7" id="KW-0503">Monooxygenase</keyword>
<dbReference type="PRINTS" id="PR00359">
    <property type="entry name" value="BP450"/>
</dbReference>
<keyword evidence="3 7" id="KW-0479">Metal-binding</keyword>
<keyword evidence="4 7" id="KW-0560">Oxidoreductase</keyword>
<dbReference type="PROSITE" id="PS00086">
    <property type="entry name" value="CYTOCHROME_P450"/>
    <property type="match status" value="1"/>
</dbReference>
<gene>
    <name evidence="8" type="ORF">K6T79_08755</name>
</gene>
<dbReference type="InterPro" id="IPR001128">
    <property type="entry name" value="Cyt_P450"/>
</dbReference>
<comment type="caution">
    <text evidence="8">The sequence shown here is derived from an EMBL/GenBank/DDBJ whole genome shotgun (WGS) entry which is preliminary data.</text>
</comment>
<dbReference type="Gene3D" id="1.10.630.10">
    <property type="entry name" value="Cytochrome P450"/>
    <property type="match status" value="1"/>
</dbReference>
<dbReference type="PANTHER" id="PTHR46696">
    <property type="entry name" value="P450, PUTATIVE (EUROFUNG)-RELATED"/>
    <property type="match status" value="1"/>
</dbReference>
<evidence type="ECO:0000313" key="9">
    <source>
        <dbReference type="Proteomes" id="UP001299596"/>
    </source>
</evidence>
<protein>
    <submittedName>
        <fullName evidence="8">Cytochrome P450</fullName>
    </submittedName>
</protein>
<dbReference type="Pfam" id="PF00067">
    <property type="entry name" value="p450"/>
    <property type="match status" value="1"/>
</dbReference>
<reference evidence="8 9" key="1">
    <citation type="submission" date="2023-12" db="EMBL/GenBank/DDBJ databases">
        <title>Description of new species of Mycobacterium terrae complex isolated from sewage at the Sao Paulo Zoological Park Foundation in Brazil.</title>
        <authorList>
            <person name="Romagnoli C.L."/>
            <person name="Conceicao E.C."/>
            <person name="Machado E."/>
            <person name="Barreto L.B.P.F."/>
            <person name="Sharma A."/>
            <person name="Silva N.M."/>
            <person name="Marques L.E."/>
            <person name="Juliana M.A."/>
            <person name="Lourenco M.C.S."/>
            <person name="Digiampietri L.A."/>
            <person name="Suffys P.N."/>
            <person name="Viana-Niero C."/>
        </authorList>
    </citation>
    <scope>NUCLEOTIDE SEQUENCE [LARGE SCALE GENOMIC DNA]</scope>
    <source>
        <strain evidence="8 9">MYC098</strain>
    </source>
</reference>
<keyword evidence="9" id="KW-1185">Reference proteome</keyword>
<keyword evidence="5 7" id="KW-0408">Iron</keyword>
<evidence type="ECO:0000256" key="3">
    <source>
        <dbReference type="ARBA" id="ARBA00022723"/>
    </source>
</evidence>